<dbReference type="Gene3D" id="2.160.20.10">
    <property type="entry name" value="Single-stranded right-handed beta-helix, Pectin lyase-like"/>
    <property type="match status" value="3"/>
</dbReference>
<feature type="signal peptide" evidence="1">
    <location>
        <begin position="1"/>
        <end position="17"/>
    </location>
</feature>
<gene>
    <name evidence="3" type="ORF">PODANS_6_10850</name>
</gene>
<reference evidence="5" key="3">
    <citation type="journal article" date="2014" name="Genetics">
        <title>Maintaining two mating types: Structure of the mating type locus and its role in heterokaryosis in Podospora anserina.</title>
        <authorList>
            <person name="Grognet P."/>
            <person name="Bidard F."/>
            <person name="Kuchly C."/>
            <person name="Tong L.C.H."/>
            <person name="Coppin E."/>
            <person name="Benkhali J.A."/>
            <person name="Couloux A."/>
            <person name="Wincker P."/>
            <person name="Debuchy R."/>
            <person name="Silar P."/>
        </authorList>
    </citation>
    <scope>GENOME REANNOTATION</scope>
    <source>
        <strain evidence="5">S / ATCC MYA-4624 / DSM 980 / FGSC 10383</strain>
    </source>
</reference>
<reference evidence="3" key="2">
    <citation type="submission" date="2008-07" db="EMBL/GenBank/DDBJ databases">
        <authorList>
            <person name="Genoscope - CEA"/>
        </authorList>
    </citation>
    <scope>NUCLEOTIDE SEQUENCE</scope>
    <source>
        <strain evidence="3">S mat+</strain>
    </source>
</reference>
<dbReference type="InterPro" id="IPR024535">
    <property type="entry name" value="RHGA/B-epi-like_pectate_lyase"/>
</dbReference>
<dbReference type="SUPFAM" id="SSF51126">
    <property type="entry name" value="Pectin lyase-like"/>
    <property type="match status" value="2"/>
</dbReference>
<dbReference type="OrthoDB" id="1046782at2759"/>
<accession>B2ANL4</accession>
<dbReference type="AlphaFoldDB" id="B2ANL4"/>
<dbReference type="CAZy" id="GH55">
    <property type="family name" value="Glycoside Hydrolase Family 55"/>
</dbReference>
<dbReference type="Pfam" id="PF12708">
    <property type="entry name" value="Pect-lyase_RHGA_epim"/>
    <property type="match status" value="1"/>
</dbReference>
<dbReference type="RefSeq" id="XP_003437509.1">
    <property type="nucleotide sequence ID" value="XM_003437461.1"/>
</dbReference>
<reference evidence="4" key="4">
    <citation type="submission" date="2015-04" db="EMBL/GenBank/DDBJ databases">
        <title>Maintaining two mating types: Structure of the mating type locus and its role in heterokaryosis in Podospora anserina.</title>
        <authorList>
            <person name="Grognet P."/>
            <person name="Bidard F."/>
            <person name="Kuchly C."/>
            <person name="Chan Ho Tong L."/>
            <person name="Coppin E."/>
            <person name="Ait Benkhali J."/>
            <person name="Couloux A."/>
            <person name="Wincker P."/>
            <person name="Debuchy R."/>
            <person name="Silar P."/>
        </authorList>
    </citation>
    <scope>NUCLEOTIDE SEQUENCE</scope>
</reference>
<dbReference type="Proteomes" id="UP000001197">
    <property type="component" value="Chromosome 6"/>
</dbReference>
<proteinExistence type="predicted"/>
<dbReference type="GeneID" id="11176275"/>
<evidence type="ECO:0000259" key="2">
    <source>
        <dbReference type="Pfam" id="PF12708"/>
    </source>
</evidence>
<dbReference type="KEGG" id="pan:PODANS72p295"/>
<dbReference type="STRING" id="515849.B2ANL4"/>
<dbReference type="GO" id="GO:0004650">
    <property type="term" value="F:polygalacturonase activity"/>
    <property type="evidence" value="ECO:0007669"/>
    <property type="project" value="InterPro"/>
</dbReference>
<dbReference type="HOGENOM" id="CLU_002540_2_2_1"/>
<protein>
    <submittedName>
        <fullName evidence="4">Glycoside Hydrolase Family 55</fullName>
    </submittedName>
    <submittedName>
        <fullName evidence="3">Podospora anserina S mat+ genomic DNA chromosome 6, supercontig 4</fullName>
    </submittedName>
</protein>
<keyword evidence="4" id="KW-0378">Hydrolase</keyword>
<keyword evidence="5" id="KW-1185">Reference proteome</keyword>
<sequence>MKSINRLWLLAASLVRATFWMEDLSHQGIASFNPDRGYQVFRNVRDFGAKGDGVTDDTAAINAAMSHGNRCGGYGCIGATINPAIVYFPPGTYLISSPIVGLFYTQMIGDPTDMPVIKGGSNFTQDGKALLDADPYLSNGSMCGLSTPAPARLEVNLVLSCRAQFHLYQRLLPTGPQPGVRYHSHIAPDLGSPLAVCPGYCHSQLCLQTYGAQFGSQQYTVRNLTFHGSQTAILQVWNWGFTYKSLNINDCEIGLNMSSPDVGSVTLLDSSFTNVDTAIIVGRHNSSASGLGSLLIQNVKYTNVPTVMKDLDGNQVLAGNASGALFECGYAKYYERSKPQYEGYPAGAFVSARNHYAVGDGVTDDTVALNSFFDVATEPTVVGFLDAGFYRVTDTVYIPAGARVVGEGLAAVIMGAGKKFSDVTNPRPVVQIGKPGELGYVEISDIIVSTQGPTAGAIAIEYNLNTPILDGNITVDTPPSGLWDVHVRIGGFGGSKLQVAECPITPNITNVVEPACIAGYMSMHITPSAGNLYMENNWMWVADHDIEDWNQTRIDVFAGRGLLIEGSNIWMLGNAVEHHTLYQYQLVNASNLWMGQIQTETPYYQPNPQAPYPFTQVNTTLHDPDFMTDCPGSSPSMVEQLPGDPPCAMAWAMRIIGSKNITVFGAGLYSFFNNYCTNCSTNHAGENCQARIFSIQDANGTEVVNSTTGLQMYNLNTIGSVSMLTNKGEDVAFWNETIATYASTMGIFRNDGNGTNVSSTS</sequence>
<evidence type="ECO:0000313" key="3">
    <source>
        <dbReference type="EMBL" id="CAP65594.1"/>
    </source>
</evidence>
<dbReference type="InterPro" id="IPR012334">
    <property type="entry name" value="Pectin_lyas_fold"/>
</dbReference>
<dbReference type="eggNOG" id="ENOG502QV54">
    <property type="taxonomic scope" value="Eukaryota"/>
</dbReference>
<evidence type="ECO:0000256" key="1">
    <source>
        <dbReference type="SAM" id="SignalP"/>
    </source>
</evidence>
<dbReference type="PANTHER" id="PTHR33928:SF2">
    <property type="entry name" value="PECTATE LYASE SUPERFAMILY PROTEIN DOMAIN-CONTAINING PROTEIN-RELATED"/>
    <property type="match status" value="1"/>
</dbReference>
<dbReference type="CDD" id="cd23668">
    <property type="entry name" value="GH55_beta13glucanase-like"/>
    <property type="match status" value="1"/>
</dbReference>
<dbReference type="InterPro" id="IPR011050">
    <property type="entry name" value="Pectin_lyase_fold/virulence"/>
</dbReference>
<dbReference type="VEuPathDB" id="FungiDB:PODANS_6_10850"/>
<feature type="domain" description="Rhamnogalacturonase A/B/Epimerase-like pectate lyase" evidence="2">
    <location>
        <begin position="41"/>
        <end position="256"/>
    </location>
</feature>
<dbReference type="EMBL" id="FO904941">
    <property type="protein sequence ID" value="CDP31588.1"/>
    <property type="molecule type" value="Genomic_DNA"/>
</dbReference>
<dbReference type="InterPro" id="IPR039279">
    <property type="entry name" value="QRT3-like"/>
</dbReference>
<dbReference type="PANTHER" id="PTHR33928">
    <property type="entry name" value="POLYGALACTURONASE QRT3"/>
    <property type="match status" value="1"/>
</dbReference>
<keyword evidence="1" id="KW-0732">Signal</keyword>
<evidence type="ECO:0000313" key="4">
    <source>
        <dbReference type="EMBL" id="CDP31588.1"/>
    </source>
</evidence>
<dbReference type="EMBL" id="CU633872">
    <property type="protein sequence ID" value="CAP65594.1"/>
    <property type="molecule type" value="Genomic_DNA"/>
</dbReference>
<reference evidence="3 5" key="1">
    <citation type="journal article" date="2008" name="Genome Biol.">
        <title>The genome sequence of the model ascomycete fungus Podospora anserina.</title>
        <authorList>
            <person name="Espagne E."/>
            <person name="Lespinet O."/>
            <person name="Malagnac F."/>
            <person name="Da Silva C."/>
            <person name="Jaillon O."/>
            <person name="Porcel B.M."/>
            <person name="Couloux A."/>
            <person name="Aury J.-M."/>
            <person name="Segurens B."/>
            <person name="Poulain J."/>
            <person name="Anthouard V."/>
            <person name="Grossetete S."/>
            <person name="Khalili H."/>
            <person name="Coppin E."/>
            <person name="Dequard-Chablat M."/>
            <person name="Picard M."/>
            <person name="Contamine V."/>
            <person name="Arnaise S."/>
            <person name="Bourdais A."/>
            <person name="Berteaux-Lecellier V."/>
            <person name="Gautheret D."/>
            <person name="de Vries R.P."/>
            <person name="Battaglia E."/>
            <person name="Coutinho P.M."/>
            <person name="Danchin E.G.J."/>
            <person name="Henrissat B."/>
            <person name="El Khoury R."/>
            <person name="Sainsard-Chanet A."/>
            <person name="Boivin A."/>
            <person name="Pinan-Lucarre B."/>
            <person name="Sellem C.H."/>
            <person name="Debuchy R."/>
            <person name="Wincker P."/>
            <person name="Weissenbach J."/>
            <person name="Silar P."/>
        </authorList>
    </citation>
    <scope>NUCLEOTIDE SEQUENCE [LARGE SCALE GENOMIC DNA]</scope>
    <source>
        <strain evidence="5">S / ATCC MYA-4624 / DSM 980 / FGSC 10383</strain>
        <strain evidence="3">S mat+</strain>
    </source>
</reference>
<name>B2ANL4_PODAN</name>
<evidence type="ECO:0000313" key="5">
    <source>
        <dbReference type="Proteomes" id="UP000001197"/>
    </source>
</evidence>
<organism evidence="3">
    <name type="scientific">Podospora anserina (strain S / ATCC MYA-4624 / DSM 980 / FGSC 10383)</name>
    <name type="common">Pleurage anserina</name>
    <dbReference type="NCBI Taxonomy" id="515849"/>
    <lineage>
        <taxon>Eukaryota</taxon>
        <taxon>Fungi</taxon>
        <taxon>Dikarya</taxon>
        <taxon>Ascomycota</taxon>
        <taxon>Pezizomycotina</taxon>
        <taxon>Sordariomycetes</taxon>
        <taxon>Sordariomycetidae</taxon>
        <taxon>Sordariales</taxon>
        <taxon>Podosporaceae</taxon>
        <taxon>Podospora</taxon>
        <taxon>Podospora anserina</taxon>
    </lineage>
</organism>
<feature type="chain" id="PRO_5007638775" evidence="1">
    <location>
        <begin position="18"/>
        <end position="761"/>
    </location>
</feature>